<dbReference type="InterPro" id="IPR003399">
    <property type="entry name" value="Mce/MlaD"/>
</dbReference>
<proteinExistence type="predicted"/>
<dbReference type="Proteomes" id="UP001165648">
    <property type="component" value="Unassembled WGS sequence"/>
</dbReference>
<gene>
    <name evidence="3" type="ORF">NQF64_02890</name>
</gene>
<protein>
    <submittedName>
        <fullName evidence="3">MlaD family protein</fullName>
    </submittedName>
</protein>
<evidence type="ECO:0000313" key="3">
    <source>
        <dbReference type="EMBL" id="MCX5614195.1"/>
    </source>
</evidence>
<organism evidence="3 4">
    <name type="scientific">Bombella saccharophila</name>
    <dbReference type="NCBI Taxonomy" id="2967338"/>
    <lineage>
        <taxon>Bacteria</taxon>
        <taxon>Pseudomonadati</taxon>
        <taxon>Pseudomonadota</taxon>
        <taxon>Alphaproteobacteria</taxon>
        <taxon>Acetobacterales</taxon>
        <taxon>Acetobacteraceae</taxon>
        <taxon>Bombella</taxon>
    </lineage>
</organism>
<feature type="region of interest" description="Disordered" evidence="1">
    <location>
        <begin position="303"/>
        <end position="323"/>
    </location>
</feature>
<evidence type="ECO:0000259" key="2">
    <source>
        <dbReference type="Pfam" id="PF02470"/>
    </source>
</evidence>
<name>A0ABT3W538_9PROT</name>
<dbReference type="InterPro" id="IPR052336">
    <property type="entry name" value="MlaD_Phospholipid_Transporter"/>
</dbReference>
<dbReference type="Gene3D" id="1.10.287.950">
    <property type="entry name" value="Methyl-accepting chemotaxis protein"/>
    <property type="match status" value="1"/>
</dbReference>
<accession>A0ABT3W538</accession>
<sequence length="323" mass="35619">MMRSLRLRRQTGLSAPLFRSTFVDEWVGLLVLIAIVILTATLVEAGLLKQWLTPAGRIHFVLPESGVAGLAVNNDIEVMGVRVGEIRKLDLNESGRMYAEGTIEPHFERYIRSDSIATIKRRLVVTGAGYIEISRGQGQPLNWGYAVLNTNIDPNPADMIIQTLTDLRASLLPAMSNVQDITKQARDIMTDLHAGKGTAGALLTREETADHINAILLSLNQAIENVQPLERKLQITLDEANGTMKNVNNMTNGFKNSVPDVNRTIHNVAEATEQLPSVLAEAEATAESLRQLSEQLRGLWFLGGHGNHKKSQTRRLPAREVKP</sequence>
<dbReference type="PANTHER" id="PTHR33371">
    <property type="entry name" value="INTERMEMBRANE PHOSPHOLIPID TRANSPORT SYSTEM BINDING PROTEIN MLAD-RELATED"/>
    <property type="match status" value="1"/>
</dbReference>
<evidence type="ECO:0000256" key="1">
    <source>
        <dbReference type="SAM" id="MobiDB-lite"/>
    </source>
</evidence>
<dbReference type="SUPFAM" id="SSF58104">
    <property type="entry name" value="Methyl-accepting chemotaxis protein (MCP) signaling domain"/>
    <property type="match status" value="1"/>
</dbReference>
<comment type="caution">
    <text evidence="3">The sequence shown here is derived from an EMBL/GenBank/DDBJ whole genome shotgun (WGS) entry which is preliminary data.</text>
</comment>
<evidence type="ECO:0000313" key="4">
    <source>
        <dbReference type="Proteomes" id="UP001165648"/>
    </source>
</evidence>
<keyword evidence="4" id="KW-1185">Reference proteome</keyword>
<dbReference type="Pfam" id="PF02470">
    <property type="entry name" value="MlaD"/>
    <property type="match status" value="1"/>
</dbReference>
<feature type="domain" description="Mce/MlaD" evidence="2">
    <location>
        <begin position="67"/>
        <end position="136"/>
    </location>
</feature>
<reference evidence="3 4" key="1">
    <citation type="submission" date="2022-07" db="EMBL/GenBank/DDBJ databases">
        <title>Bombella genomes.</title>
        <authorList>
            <person name="Harer L."/>
            <person name="Styblova S."/>
            <person name="Ehrmann M."/>
        </authorList>
    </citation>
    <scope>NUCLEOTIDE SEQUENCE [LARGE SCALE GENOMIC DNA]</scope>
    <source>
        <strain evidence="3 4">TMW 2.2558</strain>
    </source>
</reference>
<dbReference type="RefSeq" id="WP_266106399.1">
    <property type="nucleotide sequence ID" value="NZ_JANIDW010000001.1"/>
</dbReference>
<dbReference type="PANTHER" id="PTHR33371:SF4">
    <property type="entry name" value="INTERMEMBRANE PHOSPHOLIPID TRANSPORT SYSTEM BINDING PROTEIN MLAD"/>
    <property type="match status" value="1"/>
</dbReference>
<dbReference type="EMBL" id="JANIDW010000001">
    <property type="protein sequence ID" value="MCX5614195.1"/>
    <property type="molecule type" value="Genomic_DNA"/>
</dbReference>